<feature type="compositionally biased region" description="Basic and acidic residues" evidence="1">
    <location>
        <begin position="67"/>
        <end position="84"/>
    </location>
</feature>
<evidence type="ECO:0000256" key="1">
    <source>
        <dbReference type="SAM" id="MobiDB-lite"/>
    </source>
</evidence>
<feature type="compositionally biased region" description="Polar residues" evidence="1">
    <location>
        <begin position="99"/>
        <end position="111"/>
    </location>
</feature>
<dbReference type="AlphaFoldDB" id="A0A445DT62"/>
<comment type="caution">
    <text evidence="2">The sequence shown here is derived from an EMBL/GenBank/DDBJ whole genome shotgun (WGS) entry which is preliminary data.</text>
</comment>
<feature type="compositionally biased region" description="Acidic residues" evidence="1">
    <location>
        <begin position="85"/>
        <end position="95"/>
    </location>
</feature>
<evidence type="ECO:0000313" key="2">
    <source>
        <dbReference type="EMBL" id="RYR66365.1"/>
    </source>
</evidence>
<dbReference type="Proteomes" id="UP000289738">
    <property type="component" value="Chromosome A03"/>
</dbReference>
<sequence length="142" mass="15754">MMDGIRVPVAPNPISMKKGTGMRAWLLLDFSGQKQVMKAGKHTIMQRTSLPGPRPPYPRPSLAQPLDRARFKVYDSKEGKSREGPDEDEDPDPVEEQVKAQSKQNGIQNGNGMKILPFECVALEAYLEATCSVLENEAKTLE</sequence>
<proteinExistence type="predicted"/>
<organism evidence="2 3">
    <name type="scientific">Arachis hypogaea</name>
    <name type="common">Peanut</name>
    <dbReference type="NCBI Taxonomy" id="3818"/>
    <lineage>
        <taxon>Eukaryota</taxon>
        <taxon>Viridiplantae</taxon>
        <taxon>Streptophyta</taxon>
        <taxon>Embryophyta</taxon>
        <taxon>Tracheophyta</taxon>
        <taxon>Spermatophyta</taxon>
        <taxon>Magnoliopsida</taxon>
        <taxon>eudicotyledons</taxon>
        <taxon>Gunneridae</taxon>
        <taxon>Pentapetalae</taxon>
        <taxon>rosids</taxon>
        <taxon>fabids</taxon>
        <taxon>Fabales</taxon>
        <taxon>Fabaceae</taxon>
        <taxon>Papilionoideae</taxon>
        <taxon>50 kb inversion clade</taxon>
        <taxon>dalbergioids sensu lato</taxon>
        <taxon>Dalbergieae</taxon>
        <taxon>Pterocarpus clade</taxon>
        <taxon>Arachis</taxon>
    </lineage>
</organism>
<protein>
    <submittedName>
        <fullName evidence="2">Uncharacterized protein</fullName>
    </submittedName>
</protein>
<evidence type="ECO:0000313" key="3">
    <source>
        <dbReference type="Proteomes" id="UP000289738"/>
    </source>
</evidence>
<dbReference type="STRING" id="3818.A0A445DT62"/>
<keyword evidence="3" id="KW-1185">Reference proteome</keyword>
<name>A0A445DT62_ARAHY</name>
<dbReference type="Gene3D" id="1.20.58.340">
    <property type="entry name" value="Magnesium transport protein CorA, transmembrane region"/>
    <property type="match status" value="1"/>
</dbReference>
<dbReference type="EMBL" id="SDMP01000003">
    <property type="protein sequence ID" value="RYR66365.1"/>
    <property type="molecule type" value="Genomic_DNA"/>
</dbReference>
<gene>
    <name evidence="2" type="ORF">Ahy_A03g012360</name>
</gene>
<reference evidence="2 3" key="1">
    <citation type="submission" date="2019-01" db="EMBL/GenBank/DDBJ databases">
        <title>Sequencing of cultivated peanut Arachis hypogaea provides insights into genome evolution and oil improvement.</title>
        <authorList>
            <person name="Chen X."/>
        </authorList>
    </citation>
    <scope>NUCLEOTIDE SEQUENCE [LARGE SCALE GENOMIC DNA]</scope>
    <source>
        <strain evidence="3">cv. Fuhuasheng</strain>
        <tissue evidence="2">Leaves</tissue>
    </source>
</reference>
<accession>A0A445DT62</accession>
<feature type="region of interest" description="Disordered" evidence="1">
    <location>
        <begin position="46"/>
        <end position="112"/>
    </location>
</feature>